<dbReference type="SUPFAM" id="SSF55920">
    <property type="entry name" value="Creatinase/aminopeptidase"/>
    <property type="match status" value="1"/>
</dbReference>
<dbReference type="CDD" id="cd01089">
    <property type="entry name" value="PA2G4-like"/>
    <property type="match status" value="1"/>
</dbReference>
<dbReference type="SUPFAM" id="SSF46785">
    <property type="entry name" value="Winged helix' DNA-binding domain"/>
    <property type="match status" value="1"/>
</dbReference>
<dbReference type="AlphaFoldDB" id="A0A0P4WK86"/>
<dbReference type="PANTHER" id="PTHR10804:SF11">
    <property type="entry name" value="PROLIFERATION-ASSOCIATED PROTEIN 2G4"/>
    <property type="match status" value="1"/>
</dbReference>
<feature type="domain" description="Peptidase M24" evidence="3">
    <location>
        <begin position="18"/>
        <end position="174"/>
    </location>
</feature>
<evidence type="ECO:0000256" key="2">
    <source>
        <dbReference type="SAM" id="MobiDB-lite"/>
    </source>
</evidence>
<name>A0A0P4WK86_SCYOL</name>
<evidence type="ECO:0000313" key="4">
    <source>
        <dbReference type="EMBL" id="JAI67535.1"/>
    </source>
</evidence>
<dbReference type="InterPro" id="IPR004545">
    <property type="entry name" value="PA2G4"/>
</dbReference>
<dbReference type="FunFam" id="3.90.230.10:FF:000013">
    <property type="entry name" value="DNA-binding protein, 42 kDa"/>
    <property type="match status" value="1"/>
</dbReference>
<proteinExistence type="inferred from homology"/>
<sequence>MSDHEEEHTIAEDLVVTKYKMAGEIVNRVLKLLVAKCVPLASVRDICAEGDRLLEEETNKVFKKEKDLKKGIAFPVCASVNNCINHYSPLASEGDTILQEGDLVKIDMGAHIDGFIAVVGHTVVVGASKTNKVKGRKADVMMAAHNAAEAALRLVKPGNQNFAVTDTVTKIAEVYKCKPVEGMVSFQLQQGRIDGEKTIVQNPTEAQRKEVEKHEFETHEVYGVDVIISTGEGQGKEAEARVTVFRKTEESYSLKLKASREFFSKVQKNHGTMPFNIRSFDDEKKARLGVTECVSHKLVDPYPVLWEKSGEYVAQFKFTVLLMPTGQHKITGLPFENSLYDTKFKIDDPELKQIITASTNNKNAKKKKKKAEREAATVVKSED</sequence>
<dbReference type="InterPro" id="IPR036390">
    <property type="entry name" value="WH_DNA-bd_sf"/>
</dbReference>
<evidence type="ECO:0000259" key="3">
    <source>
        <dbReference type="Pfam" id="PF00557"/>
    </source>
</evidence>
<feature type="region of interest" description="Disordered" evidence="2">
    <location>
        <begin position="360"/>
        <end position="383"/>
    </location>
</feature>
<dbReference type="Gene3D" id="1.10.10.10">
    <property type="entry name" value="Winged helix-like DNA-binding domain superfamily/Winged helix DNA-binding domain"/>
    <property type="match status" value="1"/>
</dbReference>
<dbReference type="InterPro" id="IPR036005">
    <property type="entry name" value="Creatinase/aminopeptidase-like"/>
</dbReference>
<dbReference type="InterPro" id="IPR036388">
    <property type="entry name" value="WH-like_DNA-bd_sf"/>
</dbReference>
<dbReference type="EMBL" id="GDRN01030823">
    <property type="protein sequence ID" value="JAI67535.1"/>
    <property type="molecule type" value="Transcribed_RNA"/>
</dbReference>
<accession>A0A0P4WK86</accession>
<dbReference type="InterPro" id="IPR000994">
    <property type="entry name" value="Pept_M24"/>
</dbReference>
<protein>
    <recommendedName>
        <fullName evidence="3">Peptidase M24 domain-containing protein</fullName>
    </recommendedName>
</protein>
<dbReference type="NCBIfam" id="TIGR00495">
    <property type="entry name" value="crvDNA_42K"/>
    <property type="match status" value="1"/>
</dbReference>
<organism evidence="4">
    <name type="scientific">Scylla olivacea</name>
    <name type="common">Orange mud crab</name>
    <name type="synonym">Cancer olivacea</name>
    <dbReference type="NCBI Taxonomy" id="85551"/>
    <lineage>
        <taxon>Eukaryota</taxon>
        <taxon>Metazoa</taxon>
        <taxon>Ecdysozoa</taxon>
        <taxon>Arthropoda</taxon>
        <taxon>Crustacea</taxon>
        <taxon>Multicrustacea</taxon>
        <taxon>Malacostraca</taxon>
        <taxon>Eumalacostraca</taxon>
        <taxon>Eucarida</taxon>
        <taxon>Decapoda</taxon>
        <taxon>Pleocyemata</taxon>
        <taxon>Brachyura</taxon>
        <taxon>Eubrachyura</taxon>
        <taxon>Portunoidea</taxon>
        <taxon>Portunidae</taxon>
        <taxon>Portuninae</taxon>
        <taxon>Scylla</taxon>
    </lineage>
</organism>
<comment type="similarity">
    <text evidence="1">Belongs to the peptidase M24 family.</text>
</comment>
<dbReference type="PANTHER" id="PTHR10804">
    <property type="entry name" value="PROTEASE FAMILY M24 METHIONYL AMINOPEPTIDASE, AMINOPEPTIDASE P"/>
    <property type="match status" value="1"/>
</dbReference>
<feature type="compositionally biased region" description="Basic and acidic residues" evidence="2">
    <location>
        <begin position="371"/>
        <end position="383"/>
    </location>
</feature>
<evidence type="ECO:0000256" key="1">
    <source>
        <dbReference type="ARBA" id="ARBA00007319"/>
    </source>
</evidence>
<dbReference type="InterPro" id="IPR047113">
    <property type="entry name" value="PA2G4/ARX1"/>
</dbReference>
<dbReference type="Pfam" id="PF00557">
    <property type="entry name" value="Peptidase_M24"/>
    <property type="match status" value="1"/>
</dbReference>
<dbReference type="Gene3D" id="3.90.230.10">
    <property type="entry name" value="Creatinase/methionine aminopeptidase superfamily"/>
    <property type="match status" value="1"/>
</dbReference>
<reference evidence="4" key="1">
    <citation type="submission" date="2015-09" db="EMBL/GenBank/DDBJ databases">
        <title>Scylla olivacea transcriptome.</title>
        <authorList>
            <person name="Ikhwanuddin M."/>
        </authorList>
    </citation>
    <scope>NUCLEOTIDE SEQUENCE</scope>
</reference>
<dbReference type="FunFam" id="1.10.10.10:FF:000029">
    <property type="entry name" value="Proliferation-associated 2G4, a"/>
    <property type="match status" value="1"/>
</dbReference>